<protein>
    <submittedName>
        <fullName evidence="3">Glycosyltransferase family 9 protein</fullName>
    </submittedName>
</protein>
<accession>A0ABW5CEP5</accession>
<dbReference type="Gene3D" id="3.40.50.2000">
    <property type="entry name" value="Glycogen Phosphorylase B"/>
    <property type="match status" value="2"/>
</dbReference>
<evidence type="ECO:0000256" key="1">
    <source>
        <dbReference type="ARBA" id="ARBA00022676"/>
    </source>
</evidence>
<dbReference type="PANTHER" id="PTHR30160">
    <property type="entry name" value="TETRAACYLDISACCHARIDE 4'-KINASE-RELATED"/>
    <property type="match status" value="1"/>
</dbReference>
<dbReference type="InterPro" id="IPR002201">
    <property type="entry name" value="Glyco_trans_9"/>
</dbReference>
<keyword evidence="1" id="KW-0328">Glycosyltransferase</keyword>
<organism evidence="3 4">
    <name type="scientific">Phaeospirillum tilakii</name>
    <dbReference type="NCBI Taxonomy" id="741673"/>
    <lineage>
        <taxon>Bacteria</taxon>
        <taxon>Pseudomonadati</taxon>
        <taxon>Pseudomonadota</taxon>
        <taxon>Alphaproteobacteria</taxon>
        <taxon>Rhodospirillales</taxon>
        <taxon>Rhodospirillaceae</taxon>
        <taxon>Phaeospirillum</taxon>
    </lineage>
</organism>
<reference evidence="4" key="1">
    <citation type="journal article" date="2019" name="Int. J. Syst. Evol. Microbiol.">
        <title>The Global Catalogue of Microorganisms (GCM) 10K type strain sequencing project: providing services to taxonomists for standard genome sequencing and annotation.</title>
        <authorList>
            <consortium name="The Broad Institute Genomics Platform"/>
            <consortium name="The Broad Institute Genome Sequencing Center for Infectious Disease"/>
            <person name="Wu L."/>
            <person name="Ma J."/>
        </authorList>
    </citation>
    <scope>NUCLEOTIDE SEQUENCE [LARGE SCALE GENOMIC DNA]</scope>
    <source>
        <strain evidence="4">KCTC 15012</strain>
    </source>
</reference>
<keyword evidence="4" id="KW-1185">Reference proteome</keyword>
<evidence type="ECO:0000313" key="3">
    <source>
        <dbReference type="EMBL" id="MFD2235381.1"/>
    </source>
</evidence>
<dbReference type="PANTHER" id="PTHR30160:SF1">
    <property type="entry name" value="LIPOPOLYSACCHARIDE 1,2-N-ACETYLGLUCOSAMINETRANSFERASE-RELATED"/>
    <property type="match status" value="1"/>
</dbReference>
<proteinExistence type="predicted"/>
<dbReference type="EMBL" id="JBHUIY010000044">
    <property type="protein sequence ID" value="MFD2235381.1"/>
    <property type="molecule type" value="Genomic_DNA"/>
</dbReference>
<dbReference type="Pfam" id="PF01075">
    <property type="entry name" value="Glyco_transf_9"/>
    <property type="match status" value="1"/>
</dbReference>
<name>A0ABW5CEP5_9PROT</name>
<comment type="caution">
    <text evidence="3">The sequence shown here is derived from an EMBL/GenBank/DDBJ whole genome shotgun (WGS) entry which is preliminary data.</text>
</comment>
<evidence type="ECO:0000313" key="4">
    <source>
        <dbReference type="Proteomes" id="UP001597296"/>
    </source>
</evidence>
<dbReference type="CDD" id="cd03789">
    <property type="entry name" value="GT9_LPS_heptosyltransferase"/>
    <property type="match status" value="1"/>
</dbReference>
<gene>
    <name evidence="3" type="ORF">ACFSNB_16380</name>
</gene>
<dbReference type="RefSeq" id="WP_377318505.1">
    <property type="nucleotide sequence ID" value="NZ_JBHUIY010000044.1"/>
</dbReference>
<sequence>MTTPRRILVIKLGALGDFVQAMGPFAAIRARFPHALITLLTTRPFVALARACPWFDEVWIDDKPKLWQVRRLWALRHRLRGGGFDRVYDLQTSDRSSLYFRLLGRGVEWSGIARGCSHPDPDPRRDFLHTVERQRGQLAAAGIATVPPPDLSWVAGSAAAEFGLNGPYVLLCPGGAPHRPAKRWPAERFGAVAVRLAQRGLTPALIGTAAEAEAILTIRELCPSAVDLSGRTTFLDILSLGRGARAALGNDTGPMHLIAAAGCPALVLFSDESNPDLCAPRGQVTLLRRPDLADLAEAEVAGPLLRLLAAQG</sequence>
<dbReference type="SUPFAM" id="SSF53756">
    <property type="entry name" value="UDP-Glycosyltransferase/glycogen phosphorylase"/>
    <property type="match status" value="1"/>
</dbReference>
<evidence type="ECO:0000256" key="2">
    <source>
        <dbReference type="ARBA" id="ARBA00022679"/>
    </source>
</evidence>
<keyword evidence="2" id="KW-0808">Transferase</keyword>
<dbReference type="InterPro" id="IPR051199">
    <property type="entry name" value="LPS_LOS_Heptosyltrfase"/>
</dbReference>
<dbReference type="Proteomes" id="UP001597296">
    <property type="component" value="Unassembled WGS sequence"/>
</dbReference>